<sequence length="69" mass="7959">MLQPITGFHKDDENHWVAELSCGHFQHVRHDPPWTNRPWTQSEAGRNGMVGFELNCVKCDNGDPRDQNT</sequence>
<keyword evidence="2" id="KW-1185">Reference proteome</keyword>
<dbReference type="OrthoDB" id="9799128at2"/>
<dbReference type="STRING" id="1137280.D777_01265"/>
<organism evidence="1 2">
    <name type="scientific">Marinobacter nitratireducens</name>
    <dbReference type="NCBI Taxonomy" id="1137280"/>
    <lineage>
        <taxon>Bacteria</taxon>
        <taxon>Pseudomonadati</taxon>
        <taxon>Pseudomonadota</taxon>
        <taxon>Gammaproteobacteria</taxon>
        <taxon>Pseudomonadales</taxon>
        <taxon>Marinobacteraceae</taxon>
        <taxon>Marinobacter</taxon>
    </lineage>
</organism>
<dbReference type="Pfam" id="PF12088">
    <property type="entry name" value="DUF3565"/>
    <property type="match status" value="1"/>
</dbReference>
<dbReference type="InterPro" id="IPR021948">
    <property type="entry name" value="DUF3565"/>
</dbReference>
<protein>
    <recommendedName>
        <fullName evidence="3">Pressure-regulated protein</fullName>
    </recommendedName>
</protein>
<evidence type="ECO:0000313" key="1">
    <source>
        <dbReference type="EMBL" id="KEF32631.1"/>
    </source>
</evidence>
<gene>
    <name evidence="1" type="ORF">D777_01265</name>
</gene>
<comment type="caution">
    <text evidence="1">The sequence shown here is derived from an EMBL/GenBank/DDBJ whole genome shotgun (WGS) entry which is preliminary data.</text>
</comment>
<accession>A0A072N568</accession>
<name>A0A072N568_9GAMM</name>
<evidence type="ECO:0008006" key="3">
    <source>
        <dbReference type="Google" id="ProtNLM"/>
    </source>
</evidence>
<dbReference type="AlphaFoldDB" id="A0A072N568"/>
<proteinExistence type="predicted"/>
<evidence type="ECO:0000313" key="2">
    <source>
        <dbReference type="Proteomes" id="UP000035057"/>
    </source>
</evidence>
<dbReference type="EMBL" id="ANIE01000003">
    <property type="protein sequence ID" value="KEF32631.1"/>
    <property type="molecule type" value="Genomic_DNA"/>
</dbReference>
<dbReference type="Proteomes" id="UP000035057">
    <property type="component" value="Unassembled WGS sequence"/>
</dbReference>
<reference evidence="1 2" key="1">
    <citation type="submission" date="2012-12" db="EMBL/GenBank/DDBJ databases">
        <title>Genome assembly of Marinobacter sp. AK21.</title>
        <authorList>
            <person name="Khatri I."/>
            <person name="Kumar R."/>
            <person name="Vaidya B."/>
            <person name="Subramanian S."/>
            <person name="Pinnaka A."/>
        </authorList>
    </citation>
    <scope>NUCLEOTIDE SEQUENCE [LARGE SCALE GENOMIC DNA]</scope>
    <source>
        <strain evidence="1 2">AK21</strain>
    </source>
</reference>
<dbReference type="RefSeq" id="WP_036129395.1">
    <property type="nucleotide sequence ID" value="NZ_ANIE01000003.1"/>
</dbReference>